<dbReference type="GO" id="GO:0006282">
    <property type="term" value="P:regulation of DNA repair"/>
    <property type="evidence" value="ECO:0007669"/>
    <property type="project" value="UniProtKB-UniRule"/>
</dbReference>
<organism evidence="9 10">
    <name type="scientific">Oceanobacillus piezotolerans</name>
    <dbReference type="NCBI Taxonomy" id="2448030"/>
    <lineage>
        <taxon>Bacteria</taxon>
        <taxon>Bacillati</taxon>
        <taxon>Bacillota</taxon>
        <taxon>Bacilli</taxon>
        <taxon>Bacillales</taxon>
        <taxon>Bacillaceae</taxon>
        <taxon>Oceanobacillus</taxon>
    </lineage>
</organism>
<dbReference type="Proteomes" id="UP000270219">
    <property type="component" value="Unassembled WGS sequence"/>
</dbReference>
<dbReference type="InterPro" id="IPR053924">
    <property type="entry name" value="RecX_HTH_2nd"/>
</dbReference>
<feature type="domain" description="RecX third three-helical" evidence="7">
    <location>
        <begin position="218"/>
        <end position="264"/>
    </location>
</feature>
<evidence type="ECO:0000259" key="6">
    <source>
        <dbReference type="Pfam" id="PF02631"/>
    </source>
</evidence>
<dbReference type="PANTHER" id="PTHR33602">
    <property type="entry name" value="REGULATORY PROTEIN RECX FAMILY PROTEIN"/>
    <property type="match status" value="1"/>
</dbReference>
<dbReference type="EMBL" id="RCHR01000012">
    <property type="protein sequence ID" value="RLL40344.1"/>
    <property type="molecule type" value="Genomic_DNA"/>
</dbReference>
<evidence type="ECO:0000256" key="2">
    <source>
        <dbReference type="ARBA" id="ARBA00009695"/>
    </source>
</evidence>
<comment type="subcellular location">
    <subcellularLocation>
        <location evidence="1 5">Cytoplasm</location>
    </subcellularLocation>
</comment>
<dbReference type="InterPro" id="IPR003783">
    <property type="entry name" value="Regulatory_RecX"/>
</dbReference>
<evidence type="ECO:0000313" key="9">
    <source>
        <dbReference type="EMBL" id="RLL40344.1"/>
    </source>
</evidence>
<dbReference type="InterPro" id="IPR053926">
    <property type="entry name" value="RecX_HTH_1st"/>
</dbReference>
<comment type="similarity">
    <text evidence="2 5">Belongs to the RecX family.</text>
</comment>
<dbReference type="RefSeq" id="WP_121525006.1">
    <property type="nucleotide sequence ID" value="NZ_RCHR01000012.1"/>
</dbReference>
<dbReference type="Pfam" id="PF21982">
    <property type="entry name" value="RecX_HTH1"/>
    <property type="match status" value="1"/>
</dbReference>
<evidence type="ECO:0000259" key="7">
    <source>
        <dbReference type="Pfam" id="PF21981"/>
    </source>
</evidence>
<comment type="function">
    <text evidence="5">Modulates RecA activity.</text>
</comment>
<evidence type="ECO:0000256" key="5">
    <source>
        <dbReference type="HAMAP-Rule" id="MF_01114"/>
    </source>
</evidence>
<evidence type="ECO:0000256" key="3">
    <source>
        <dbReference type="ARBA" id="ARBA00018111"/>
    </source>
</evidence>
<keyword evidence="4 5" id="KW-0963">Cytoplasm</keyword>
<evidence type="ECO:0000256" key="1">
    <source>
        <dbReference type="ARBA" id="ARBA00004496"/>
    </source>
</evidence>
<dbReference type="Gene3D" id="1.10.10.10">
    <property type="entry name" value="Winged helix-like DNA-binding domain superfamily/Winged helix DNA-binding domain"/>
    <property type="match status" value="4"/>
</dbReference>
<dbReference type="AlphaFoldDB" id="A0A498D169"/>
<dbReference type="Pfam" id="PF02631">
    <property type="entry name" value="RecX_HTH2"/>
    <property type="match status" value="1"/>
</dbReference>
<accession>A0A498D169</accession>
<proteinExistence type="inferred from homology"/>
<feature type="domain" description="RecX third three-helical" evidence="7">
    <location>
        <begin position="159"/>
        <end position="206"/>
    </location>
</feature>
<dbReference type="PANTHER" id="PTHR33602:SF1">
    <property type="entry name" value="REGULATORY PROTEIN RECX FAMILY PROTEIN"/>
    <property type="match status" value="1"/>
</dbReference>
<sequence>MKKISRITTQQKRKDRYNIYLTDGQKEDYAFSVDEAILIEFQLRKGLELDKETIEELLEQDNLQKSYLLAINYLSYRMRTVKEMKDYLMKKEIEPNHISVIMERLLNRKLLDDRLFSEMFVQTRINTSIKGPQLIKKELMEKGVSESIAANAITLYPYEIQIEKVHKWVEKKLKPSKKEAFKNQLQKLQVTLMQKGFTQPVIQDALAEVDDKKDETAEWEAVVYQGDKLNRRYQAKHEGYMLQNKIKEGLYRKGFSMDLINRYLEEYVNTGL</sequence>
<comment type="caution">
    <text evidence="9">The sequence shown here is derived from an EMBL/GenBank/DDBJ whole genome shotgun (WGS) entry which is preliminary data.</text>
</comment>
<reference evidence="9 10" key="1">
    <citation type="submission" date="2018-10" db="EMBL/GenBank/DDBJ databases">
        <title>Oceanobacillus sp. YLB-02 draft genome.</title>
        <authorList>
            <person name="Yu L."/>
        </authorList>
    </citation>
    <scope>NUCLEOTIDE SEQUENCE [LARGE SCALE GENOMIC DNA]</scope>
    <source>
        <strain evidence="9 10">YLB-02</strain>
    </source>
</reference>
<keyword evidence="10" id="KW-1185">Reference proteome</keyword>
<dbReference type="GO" id="GO:0005737">
    <property type="term" value="C:cytoplasm"/>
    <property type="evidence" value="ECO:0007669"/>
    <property type="project" value="UniProtKB-SubCell"/>
</dbReference>
<feature type="domain" description="RecX first three-helical" evidence="8">
    <location>
        <begin position="67"/>
        <end position="105"/>
    </location>
</feature>
<evidence type="ECO:0000313" key="10">
    <source>
        <dbReference type="Proteomes" id="UP000270219"/>
    </source>
</evidence>
<evidence type="ECO:0000256" key="4">
    <source>
        <dbReference type="ARBA" id="ARBA00022490"/>
    </source>
</evidence>
<dbReference type="InterPro" id="IPR036388">
    <property type="entry name" value="WH-like_DNA-bd_sf"/>
</dbReference>
<name>A0A498D169_9BACI</name>
<evidence type="ECO:0000259" key="8">
    <source>
        <dbReference type="Pfam" id="PF21982"/>
    </source>
</evidence>
<dbReference type="InterPro" id="IPR053925">
    <property type="entry name" value="RecX_HTH_3rd"/>
</dbReference>
<gene>
    <name evidence="5 9" type="primary">recX</name>
    <name evidence="9" type="ORF">D8M04_19080</name>
</gene>
<feature type="domain" description="RecX second three-helical" evidence="6">
    <location>
        <begin position="112"/>
        <end position="152"/>
    </location>
</feature>
<protein>
    <recommendedName>
        <fullName evidence="3 5">Regulatory protein RecX</fullName>
    </recommendedName>
</protein>
<dbReference type="NCBIfam" id="NF010733">
    <property type="entry name" value="PRK14135.1"/>
    <property type="match status" value="1"/>
</dbReference>
<dbReference type="HAMAP" id="MF_01114">
    <property type="entry name" value="RecX"/>
    <property type="match status" value="1"/>
</dbReference>
<dbReference type="Pfam" id="PF21981">
    <property type="entry name" value="RecX_HTH3"/>
    <property type="match status" value="2"/>
</dbReference>
<dbReference type="OrthoDB" id="5421057at2"/>